<accession>A0AAQ3NNB6</accession>
<proteinExistence type="predicted"/>
<name>A0AAQ3NNB6_VIGMU</name>
<dbReference type="EMBL" id="CP144696">
    <property type="protein sequence ID" value="WVZ12088.1"/>
    <property type="molecule type" value="Genomic_DNA"/>
</dbReference>
<reference evidence="1 2" key="1">
    <citation type="journal article" date="2023" name="Life. Sci Alliance">
        <title>Evolutionary insights into 3D genome organization and epigenetic landscape of Vigna mungo.</title>
        <authorList>
            <person name="Junaid A."/>
            <person name="Singh B."/>
            <person name="Bhatia S."/>
        </authorList>
    </citation>
    <scope>NUCLEOTIDE SEQUENCE [LARGE SCALE GENOMIC DNA]</scope>
    <source>
        <strain evidence="1">Urdbean</strain>
    </source>
</reference>
<dbReference type="AlphaFoldDB" id="A0AAQ3NNB6"/>
<evidence type="ECO:0000313" key="1">
    <source>
        <dbReference type="EMBL" id="WVZ12088.1"/>
    </source>
</evidence>
<evidence type="ECO:0000313" key="2">
    <source>
        <dbReference type="Proteomes" id="UP001374535"/>
    </source>
</evidence>
<sequence length="112" mass="13113">MEVAIVKLVHETSGITSVKPTRTYLAGNNYSHENKENLSTSPLIKKKKERKGKCHKNLKRKHQSLQRREKYFQMSYVYVVVHCESLVSFKIQTPSVTKSTHARDKKKVFFFK</sequence>
<keyword evidence="2" id="KW-1185">Reference proteome</keyword>
<dbReference type="Proteomes" id="UP001374535">
    <property type="component" value="Chromosome 5"/>
</dbReference>
<organism evidence="1 2">
    <name type="scientific">Vigna mungo</name>
    <name type="common">Black gram</name>
    <name type="synonym">Phaseolus mungo</name>
    <dbReference type="NCBI Taxonomy" id="3915"/>
    <lineage>
        <taxon>Eukaryota</taxon>
        <taxon>Viridiplantae</taxon>
        <taxon>Streptophyta</taxon>
        <taxon>Embryophyta</taxon>
        <taxon>Tracheophyta</taxon>
        <taxon>Spermatophyta</taxon>
        <taxon>Magnoliopsida</taxon>
        <taxon>eudicotyledons</taxon>
        <taxon>Gunneridae</taxon>
        <taxon>Pentapetalae</taxon>
        <taxon>rosids</taxon>
        <taxon>fabids</taxon>
        <taxon>Fabales</taxon>
        <taxon>Fabaceae</taxon>
        <taxon>Papilionoideae</taxon>
        <taxon>50 kb inversion clade</taxon>
        <taxon>NPAAA clade</taxon>
        <taxon>indigoferoid/millettioid clade</taxon>
        <taxon>Phaseoleae</taxon>
        <taxon>Vigna</taxon>
    </lineage>
</organism>
<protein>
    <submittedName>
        <fullName evidence="1">Uncharacterized protein</fullName>
    </submittedName>
</protein>
<gene>
    <name evidence="1" type="ORF">V8G54_016618</name>
</gene>